<evidence type="ECO:0000313" key="1">
    <source>
        <dbReference type="EMBL" id="OCT84361.1"/>
    </source>
</evidence>
<organism evidence="1 2">
    <name type="scientific">Xenopus laevis</name>
    <name type="common">African clawed frog</name>
    <dbReference type="NCBI Taxonomy" id="8355"/>
    <lineage>
        <taxon>Eukaryota</taxon>
        <taxon>Metazoa</taxon>
        <taxon>Chordata</taxon>
        <taxon>Craniata</taxon>
        <taxon>Vertebrata</taxon>
        <taxon>Euteleostomi</taxon>
        <taxon>Amphibia</taxon>
        <taxon>Batrachia</taxon>
        <taxon>Anura</taxon>
        <taxon>Pipoidea</taxon>
        <taxon>Pipidae</taxon>
        <taxon>Xenopodinae</taxon>
        <taxon>Xenopus</taxon>
        <taxon>Xenopus</taxon>
    </lineage>
</organism>
<dbReference type="Proteomes" id="UP000694892">
    <property type="component" value="Chromosome 4L"/>
</dbReference>
<reference evidence="2" key="1">
    <citation type="journal article" date="2016" name="Nature">
        <title>Genome evolution in the allotetraploid frog Xenopus laevis.</title>
        <authorList>
            <person name="Session A.M."/>
            <person name="Uno Y."/>
            <person name="Kwon T."/>
            <person name="Chapman J.A."/>
            <person name="Toyoda A."/>
            <person name="Takahashi S."/>
            <person name="Fukui A."/>
            <person name="Hikosaka A."/>
            <person name="Suzuki A."/>
            <person name="Kondo M."/>
            <person name="van Heeringen S.J."/>
            <person name="Quigley I."/>
            <person name="Heinz S."/>
            <person name="Ogino H."/>
            <person name="Ochi H."/>
            <person name="Hellsten U."/>
            <person name="Lyons J.B."/>
            <person name="Simakov O."/>
            <person name="Putnam N."/>
            <person name="Stites J."/>
            <person name="Kuroki Y."/>
            <person name="Tanaka T."/>
            <person name="Michiue T."/>
            <person name="Watanabe M."/>
            <person name="Bogdanovic O."/>
            <person name="Lister R."/>
            <person name="Georgiou G."/>
            <person name="Paranjpe S.S."/>
            <person name="van Kruijsbergen I."/>
            <person name="Shu S."/>
            <person name="Carlson J."/>
            <person name="Kinoshita T."/>
            <person name="Ohta Y."/>
            <person name="Mawaribuchi S."/>
            <person name="Jenkins J."/>
            <person name="Grimwood J."/>
            <person name="Schmutz J."/>
            <person name="Mitros T."/>
            <person name="Mozaffari S.V."/>
            <person name="Suzuki Y."/>
            <person name="Haramoto Y."/>
            <person name="Yamamoto T.S."/>
            <person name="Takagi C."/>
            <person name="Heald R."/>
            <person name="Miller K."/>
            <person name="Haudenschild C."/>
            <person name="Kitzman J."/>
            <person name="Nakayama T."/>
            <person name="Izutsu Y."/>
            <person name="Robert J."/>
            <person name="Fortriede J."/>
            <person name="Burns K."/>
            <person name="Lotay V."/>
            <person name="Karimi K."/>
            <person name="Yasuoka Y."/>
            <person name="Dichmann D.S."/>
            <person name="Flajnik M.F."/>
            <person name="Houston D.W."/>
            <person name="Shendure J."/>
            <person name="DuPasquier L."/>
            <person name="Vize P.D."/>
            <person name="Zorn A.M."/>
            <person name="Ito M."/>
            <person name="Marcotte E.M."/>
            <person name="Wallingford J.B."/>
            <person name="Ito Y."/>
            <person name="Asashima M."/>
            <person name="Ueno N."/>
            <person name="Matsuda Y."/>
            <person name="Veenstra G.J."/>
            <person name="Fujiyama A."/>
            <person name="Harland R.M."/>
            <person name="Taira M."/>
            <person name="Rokhsar D.S."/>
        </authorList>
    </citation>
    <scope>NUCLEOTIDE SEQUENCE [LARGE SCALE GENOMIC DNA]</scope>
    <source>
        <strain evidence="2">J</strain>
    </source>
</reference>
<dbReference type="EMBL" id="CM004472">
    <property type="protein sequence ID" value="OCT84361.1"/>
    <property type="molecule type" value="Genomic_DNA"/>
</dbReference>
<dbReference type="AlphaFoldDB" id="A0A974HNS7"/>
<sequence>MAALNAVKWIEAYVHLSSCAPCMRCCCTAHSVGLGRWDRAFPFCADATTIGETLYRGGRYMCGGNTAGMGVLAMGLQQRFRF</sequence>
<accession>A0A974HNS7</accession>
<evidence type="ECO:0000313" key="2">
    <source>
        <dbReference type="Proteomes" id="UP000694892"/>
    </source>
</evidence>
<proteinExistence type="predicted"/>
<protein>
    <submittedName>
        <fullName evidence="1">Uncharacterized protein</fullName>
    </submittedName>
</protein>
<name>A0A974HNS7_XENLA</name>
<gene>
    <name evidence="1" type="ORF">XELAEV_18022513mg</name>
</gene>